<comment type="subcellular location">
    <subcellularLocation>
        <location evidence="1">Membrane</location>
        <topology evidence="1">Multi-pass membrane protein</topology>
    </subcellularLocation>
</comment>
<keyword evidence="9" id="KW-1185">Reference proteome</keyword>
<evidence type="ECO:0000256" key="3">
    <source>
        <dbReference type="ARBA" id="ARBA00022989"/>
    </source>
</evidence>
<keyword evidence="3 6" id="KW-1133">Transmembrane helix</keyword>
<evidence type="ECO:0000313" key="8">
    <source>
        <dbReference type="EMBL" id="KAF0289489.1"/>
    </source>
</evidence>
<protein>
    <submittedName>
        <fullName evidence="8">Sodium-independent sulfate anion transporter</fullName>
    </submittedName>
</protein>
<feature type="transmembrane region" description="Helical" evidence="6">
    <location>
        <begin position="146"/>
        <end position="170"/>
    </location>
</feature>
<proteinExistence type="predicted"/>
<dbReference type="SUPFAM" id="SSF52091">
    <property type="entry name" value="SpoIIaa-like"/>
    <property type="match status" value="1"/>
</dbReference>
<dbReference type="InterPro" id="IPR011547">
    <property type="entry name" value="SLC26A/SulP_dom"/>
</dbReference>
<dbReference type="InterPro" id="IPR002645">
    <property type="entry name" value="STAS_dom"/>
</dbReference>
<organism evidence="8 9">
    <name type="scientific">Amphibalanus amphitrite</name>
    <name type="common">Striped barnacle</name>
    <name type="synonym">Balanus amphitrite</name>
    <dbReference type="NCBI Taxonomy" id="1232801"/>
    <lineage>
        <taxon>Eukaryota</taxon>
        <taxon>Metazoa</taxon>
        <taxon>Ecdysozoa</taxon>
        <taxon>Arthropoda</taxon>
        <taxon>Crustacea</taxon>
        <taxon>Multicrustacea</taxon>
        <taxon>Cirripedia</taxon>
        <taxon>Thoracica</taxon>
        <taxon>Thoracicalcarea</taxon>
        <taxon>Balanomorpha</taxon>
        <taxon>Balanoidea</taxon>
        <taxon>Balanidae</taxon>
        <taxon>Amphibalaninae</taxon>
        <taxon>Amphibalanus</taxon>
    </lineage>
</organism>
<evidence type="ECO:0000256" key="4">
    <source>
        <dbReference type="ARBA" id="ARBA00023136"/>
    </source>
</evidence>
<evidence type="ECO:0000256" key="2">
    <source>
        <dbReference type="ARBA" id="ARBA00022692"/>
    </source>
</evidence>
<evidence type="ECO:0000256" key="6">
    <source>
        <dbReference type="SAM" id="Phobius"/>
    </source>
</evidence>
<keyword evidence="2 6" id="KW-0812">Transmembrane</keyword>
<feature type="transmembrane region" description="Helical" evidence="6">
    <location>
        <begin position="432"/>
        <end position="453"/>
    </location>
</feature>
<feature type="transmembrane region" description="Helical" evidence="6">
    <location>
        <begin position="405"/>
        <end position="425"/>
    </location>
</feature>
<evidence type="ECO:0000256" key="5">
    <source>
        <dbReference type="SAM" id="MobiDB-lite"/>
    </source>
</evidence>
<feature type="transmembrane region" description="Helical" evidence="6">
    <location>
        <begin position="465"/>
        <end position="492"/>
    </location>
</feature>
<name>A0A6A4V8N2_AMPAM</name>
<accession>A0A6A4V8N2</accession>
<dbReference type="InterPro" id="IPR036513">
    <property type="entry name" value="STAS_dom_sf"/>
</dbReference>
<feature type="transmembrane region" description="Helical" evidence="6">
    <location>
        <begin position="332"/>
        <end position="355"/>
    </location>
</feature>
<dbReference type="Gene3D" id="3.30.750.24">
    <property type="entry name" value="STAS domain"/>
    <property type="match status" value="1"/>
</dbReference>
<dbReference type="Pfam" id="PF00916">
    <property type="entry name" value="Sulfate_transp"/>
    <property type="match status" value="1"/>
</dbReference>
<dbReference type="PROSITE" id="PS50801">
    <property type="entry name" value="STAS"/>
    <property type="match status" value="1"/>
</dbReference>
<gene>
    <name evidence="8" type="primary">Slc26a11_0</name>
    <name evidence="8" type="ORF">FJT64_012301</name>
</gene>
<keyword evidence="4 6" id="KW-0472">Membrane</keyword>
<sequence>MGLDINGDIEFPAAPYQDDDDDSSNSPQSISTSTKLRRWAANRASRLCSKETLYGTLPILTWGPKYTREDLLGDVIAGLTVGLTVIPQGIAYGILAGLPANYGLYSAFLGCFIYCILGSTKAITIGPTAIMALMTHEYGYHGNPQMATLLTFFTGLIVLAAGFLQLGFLIDFMSAPVVSGFTSAAAITIATSQLKGIFGVKVHGEGIIHTFEDLVKNIGDTNYNDLALGITCCLILIAMREMKRIQVVGPGHGNSRTREILQKFIKFTSIARNAIIVMAAAAMVAIMQAHGLKPFSMTKSVEAGLPTPSPPAFSIWDPYQNRTMSFSDMTSALGAGLGIIPLLAVIENVAIAKAFAEGQRIDATQEMIALGICNLVGSFFSSMPVTGSFSRTAVNNSSGVRTPLGGIFTGLLVMLALQFLTPYFVFIPKATLSAVIICAVIYMIEIEIVRPMWRSRRLDLIPFFATFFTCIFWGLEYGIGVGTMISLGMILFKAARPKVVITEKKLPGSSQVYIYVYPDSGLTYPAAEHVRAVVTDAAVIHGNSVEPVVLDCNNVRYSDFTSAECMNLLVKEFRERHQQLIFVGMKRSIRSCWDGAGHSDGRVSCTTVADAEQLIAG</sequence>
<feature type="transmembrane region" description="Helical" evidence="6">
    <location>
        <begin position="270"/>
        <end position="289"/>
    </location>
</feature>
<evidence type="ECO:0000313" key="9">
    <source>
        <dbReference type="Proteomes" id="UP000440578"/>
    </source>
</evidence>
<evidence type="ECO:0000256" key="1">
    <source>
        <dbReference type="ARBA" id="ARBA00004141"/>
    </source>
</evidence>
<dbReference type="GO" id="GO:0016020">
    <property type="term" value="C:membrane"/>
    <property type="evidence" value="ECO:0007669"/>
    <property type="project" value="UniProtKB-SubCell"/>
</dbReference>
<feature type="transmembrane region" description="Helical" evidence="6">
    <location>
        <begin position="75"/>
        <end position="95"/>
    </location>
</feature>
<feature type="transmembrane region" description="Helical" evidence="6">
    <location>
        <begin position="367"/>
        <end position="385"/>
    </location>
</feature>
<dbReference type="CDD" id="cd07042">
    <property type="entry name" value="STAS_SulP_like_sulfate_transporter"/>
    <property type="match status" value="1"/>
</dbReference>
<comment type="caution">
    <text evidence="8">The sequence shown here is derived from an EMBL/GenBank/DDBJ whole genome shotgun (WGS) entry which is preliminary data.</text>
</comment>
<dbReference type="EMBL" id="VIIS01002028">
    <property type="protein sequence ID" value="KAF0289489.1"/>
    <property type="molecule type" value="Genomic_DNA"/>
</dbReference>
<feature type="compositionally biased region" description="Low complexity" evidence="5">
    <location>
        <begin position="24"/>
        <end position="33"/>
    </location>
</feature>
<dbReference type="InterPro" id="IPR001902">
    <property type="entry name" value="SLC26A/SulP_fam"/>
</dbReference>
<feature type="region of interest" description="Disordered" evidence="5">
    <location>
        <begin position="14"/>
        <end position="34"/>
    </location>
</feature>
<dbReference type="GO" id="GO:0055085">
    <property type="term" value="P:transmembrane transport"/>
    <property type="evidence" value="ECO:0007669"/>
    <property type="project" value="InterPro"/>
</dbReference>
<dbReference type="AlphaFoldDB" id="A0A6A4V8N2"/>
<dbReference type="OrthoDB" id="288203at2759"/>
<feature type="transmembrane region" description="Helical" evidence="6">
    <location>
        <begin position="107"/>
        <end position="134"/>
    </location>
</feature>
<dbReference type="Pfam" id="PF01740">
    <property type="entry name" value="STAS"/>
    <property type="match status" value="1"/>
</dbReference>
<feature type="domain" description="STAS" evidence="7">
    <location>
        <begin position="522"/>
        <end position="590"/>
    </location>
</feature>
<dbReference type="Proteomes" id="UP000440578">
    <property type="component" value="Unassembled WGS sequence"/>
</dbReference>
<evidence type="ECO:0000259" key="7">
    <source>
        <dbReference type="PROSITE" id="PS50801"/>
    </source>
</evidence>
<dbReference type="PANTHER" id="PTHR11814">
    <property type="entry name" value="SULFATE TRANSPORTER"/>
    <property type="match status" value="1"/>
</dbReference>
<reference evidence="8 9" key="1">
    <citation type="submission" date="2019-07" db="EMBL/GenBank/DDBJ databases">
        <title>Draft genome assembly of a fouling barnacle, Amphibalanus amphitrite (Darwin, 1854): The first reference genome for Thecostraca.</title>
        <authorList>
            <person name="Kim W."/>
        </authorList>
    </citation>
    <scope>NUCLEOTIDE SEQUENCE [LARGE SCALE GENOMIC DNA]</scope>
    <source>
        <strain evidence="8">SNU_AA5</strain>
        <tissue evidence="8">Soma without cirri and trophi</tissue>
    </source>
</reference>